<protein>
    <submittedName>
        <fullName evidence="3">F-box domain-containing protein</fullName>
    </submittedName>
</protein>
<dbReference type="Proteomes" id="UP000095282">
    <property type="component" value="Unplaced"/>
</dbReference>
<dbReference type="eggNOG" id="ENOG502TJYT">
    <property type="taxonomic scope" value="Eukaryota"/>
</dbReference>
<organism evidence="2 3">
    <name type="scientific">Caenorhabditis tropicalis</name>
    <dbReference type="NCBI Taxonomy" id="1561998"/>
    <lineage>
        <taxon>Eukaryota</taxon>
        <taxon>Metazoa</taxon>
        <taxon>Ecdysozoa</taxon>
        <taxon>Nematoda</taxon>
        <taxon>Chromadorea</taxon>
        <taxon>Rhabditida</taxon>
        <taxon>Rhabditina</taxon>
        <taxon>Rhabditomorpha</taxon>
        <taxon>Rhabditoidea</taxon>
        <taxon>Rhabditidae</taxon>
        <taxon>Peloderinae</taxon>
        <taxon>Caenorhabditis</taxon>
    </lineage>
</organism>
<feature type="domain" description="F-box" evidence="1">
    <location>
        <begin position="5"/>
        <end position="49"/>
    </location>
</feature>
<keyword evidence="2" id="KW-1185">Reference proteome</keyword>
<evidence type="ECO:0000313" key="3">
    <source>
        <dbReference type="WBParaSite" id="Csp11.Scaffold630.g16742.t1"/>
    </source>
</evidence>
<dbReference type="WBParaSite" id="Csp11.Scaffold630.g16742.t1">
    <property type="protein sequence ID" value="Csp11.Scaffold630.g16742.t1"/>
    <property type="gene ID" value="Csp11.Scaffold630.g16742"/>
</dbReference>
<accession>A0A1I7UK15</accession>
<evidence type="ECO:0000259" key="1">
    <source>
        <dbReference type="PROSITE" id="PS50181"/>
    </source>
</evidence>
<dbReference type="Pfam" id="PF07735">
    <property type="entry name" value="FBA_2"/>
    <property type="match status" value="1"/>
</dbReference>
<proteinExistence type="predicted"/>
<dbReference type="PANTHER" id="PTHR21503">
    <property type="entry name" value="F-BOX-CONTAINING HYPOTHETICAL PROTEIN C.ELEGANS"/>
    <property type="match status" value="1"/>
</dbReference>
<dbReference type="AlphaFoldDB" id="A0A1I7UK15"/>
<name>A0A1I7UK15_9PELO</name>
<reference evidence="3" key="1">
    <citation type="submission" date="2016-11" db="UniProtKB">
        <authorList>
            <consortium name="WormBaseParasite"/>
        </authorList>
    </citation>
    <scope>IDENTIFICATION</scope>
</reference>
<dbReference type="InterPro" id="IPR012885">
    <property type="entry name" value="F-box_Sdz-33"/>
</dbReference>
<dbReference type="PANTHER" id="PTHR21503:SF52">
    <property type="entry name" value="F-BOX DOMAIN-CONTAINING PROTEIN"/>
    <property type="match status" value="1"/>
</dbReference>
<dbReference type="PROSITE" id="PS50181">
    <property type="entry name" value="FBOX"/>
    <property type="match status" value="1"/>
</dbReference>
<sequence length="361" mass="41389">MVSPSFRLFQLPQVALKEMLKLIDLNELFILSLCSRRSSQYVKLYYNKSLKWWMALYTYKPSPPEVRNGQAGSYQTIVVVKESTELQYTENVTVGDHTVPFVKTPESCELYWDDQRVGLKIVVEYICELFNSFPSSLVTQLPFLWMIELMNNPISITHVETFHPNWDDGLPLREEECKYLITTCKSCVFILNIIFPEGFIYTGPFGKHELFVISHGSWITVDNLISMGETCIEINIRESKLTVADLNSFMKSWFNYKANTFRLIQITDKILDIPAIFDGLEDAMVTVEGTMVYDNQEESVELSKYVSLEFPAGHSVLRRDDGMIAAAALSDFGLFIAIWPDIGSIRENEIGKYKLNPIVNV</sequence>
<evidence type="ECO:0000313" key="2">
    <source>
        <dbReference type="Proteomes" id="UP000095282"/>
    </source>
</evidence>
<dbReference type="InterPro" id="IPR001810">
    <property type="entry name" value="F-box_dom"/>
</dbReference>